<dbReference type="SUPFAM" id="SSF47819">
    <property type="entry name" value="HRDC-like"/>
    <property type="match status" value="1"/>
</dbReference>
<dbReference type="Gene3D" id="3.40.50.300">
    <property type="entry name" value="P-loop containing nucleotide triphosphate hydrolases"/>
    <property type="match status" value="2"/>
</dbReference>
<dbReference type="InterPro" id="IPR010997">
    <property type="entry name" value="HRDC-like_sf"/>
</dbReference>
<comment type="catalytic activity">
    <reaction evidence="11">
        <text>Couples ATP hydrolysis with the unwinding of duplex DNA by translocating in the 3'-5' direction.</text>
        <dbReference type="EC" id="5.6.2.4"/>
    </reaction>
</comment>
<dbReference type="EC" id="5.6.2.4" evidence="12"/>
<keyword evidence="9" id="KW-0413">Isomerase</keyword>
<dbReference type="GO" id="GO:0003677">
    <property type="term" value="F:DNA binding"/>
    <property type="evidence" value="ECO:0007669"/>
    <property type="project" value="UniProtKB-KW"/>
</dbReference>
<evidence type="ECO:0000259" key="14">
    <source>
        <dbReference type="PROSITE" id="PS50967"/>
    </source>
</evidence>
<evidence type="ECO:0000256" key="9">
    <source>
        <dbReference type="ARBA" id="ARBA00023235"/>
    </source>
</evidence>
<keyword evidence="8" id="KW-0238">DNA-binding</keyword>
<keyword evidence="7" id="KW-0067">ATP-binding</keyword>
<dbReference type="Proteomes" id="UP001203297">
    <property type="component" value="Unassembled WGS sequence"/>
</dbReference>
<dbReference type="PANTHER" id="PTHR13710">
    <property type="entry name" value="DNA HELICASE RECQ FAMILY MEMBER"/>
    <property type="match status" value="1"/>
</dbReference>
<keyword evidence="4" id="KW-0547">Nucleotide-binding</keyword>
<evidence type="ECO:0000256" key="5">
    <source>
        <dbReference type="ARBA" id="ARBA00022801"/>
    </source>
</evidence>
<dbReference type="InterPro" id="IPR002121">
    <property type="entry name" value="HRDC_dom"/>
</dbReference>
<keyword evidence="18" id="KW-1185">Reference proteome</keyword>
<dbReference type="PROSITE" id="PS50967">
    <property type="entry name" value="HRDC"/>
    <property type="match status" value="1"/>
</dbReference>
<dbReference type="GO" id="GO:0000724">
    <property type="term" value="P:double-strand break repair via homologous recombination"/>
    <property type="evidence" value="ECO:0007669"/>
    <property type="project" value="TreeGrafter"/>
</dbReference>
<comment type="similarity">
    <text evidence="3">Belongs to the helicase family. RecQ subfamily.</text>
</comment>
<dbReference type="InterPro" id="IPR032284">
    <property type="entry name" value="RecQ_Zn-bd"/>
</dbReference>
<evidence type="ECO:0000256" key="2">
    <source>
        <dbReference type="ARBA" id="ARBA00004123"/>
    </source>
</evidence>
<evidence type="ECO:0000259" key="16">
    <source>
        <dbReference type="PROSITE" id="PS51194"/>
    </source>
</evidence>
<comment type="caution">
    <text evidence="17">The sequence shown here is derived from an EMBL/GenBank/DDBJ whole genome shotgun (WGS) entry which is preliminary data.</text>
</comment>
<organism evidence="17 18">
    <name type="scientific">Multifurca ochricompacta</name>
    <dbReference type="NCBI Taxonomy" id="376703"/>
    <lineage>
        <taxon>Eukaryota</taxon>
        <taxon>Fungi</taxon>
        <taxon>Dikarya</taxon>
        <taxon>Basidiomycota</taxon>
        <taxon>Agaricomycotina</taxon>
        <taxon>Agaricomycetes</taxon>
        <taxon>Russulales</taxon>
        <taxon>Russulaceae</taxon>
        <taxon>Multifurca</taxon>
    </lineage>
</organism>
<feature type="compositionally biased region" description="Polar residues" evidence="13">
    <location>
        <begin position="15"/>
        <end position="28"/>
    </location>
</feature>
<dbReference type="Pfam" id="PF16124">
    <property type="entry name" value="RecQ_Zn_bind"/>
    <property type="match status" value="1"/>
</dbReference>
<dbReference type="Pfam" id="PF00270">
    <property type="entry name" value="DEAD"/>
    <property type="match status" value="1"/>
</dbReference>
<feature type="domain" description="Helicase C-terminal" evidence="16">
    <location>
        <begin position="691"/>
        <end position="835"/>
    </location>
</feature>
<dbReference type="FunFam" id="3.40.50.300:FF:000340">
    <property type="entry name" value="Bloom syndrome, RecQ helicase"/>
    <property type="match status" value="1"/>
</dbReference>
<dbReference type="AlphaFoldDB" id="A0AAD4QM18"/>
<dbReference type="SMART" id="SM00490">
    <property type="entry name" value="HELICc"/>
    <property type="match status" value="1"/>
</dbReference>
<evidence type="ECO:0000256" key="7">
    <source>
        <dbReference type="ARBA" id="ARBA00022840"/>
    </source>
</evidence>
<dbReference type="InterPro" id="IPR011545">
    <property type="entry name" value="DEAD/DEAH_box_helicase_dom"/>
</dbReference>
<evidence type="ECO:0000259" key="15">
    <source>
        <dbReference type="PROSITE" id="PS51192"/>
    </source>
</evidence>
<evidence type="ECO:0000256" key="4">
    <source>
        <dbReference type="ARBA" id="ARBA00022741"/>
    </source>
</evidence>
<sequence length="1157" mass="127485">MSQPRNNLEALQRQIPPQQKSSYFTPIQSPKPSKFKPAKSGSVSGVVVNGGTHQLASFSTPGYGKQRPRPPASAIHNAHSSSEAIDISISSSDTTSPTSTRLIPYKRSSSDLAPALPVSPKRPKITASDSEKESVCSVIREGKGREVQPPPSRHYTPGSPGPLPGASVTSPFAHAQRLKTLRRTATPSRPFTYKYNVHSDLQERTADELQILYDINDTHFHQVRRYRDKYRMRKASGQDPYILEGLLELLENRLRAITSAIAASGGDSEDIPPPPKSASIFPLVVTSTSRTHAYNSALDFETSRLMNGTQVIDDGFGEDDTRISSTSHGTTLVANTSDHVSGAEDVDRSAHVPTTTSTLPSRTAFSSADIEGGDYARMISGPQLPRPPTFSATDEFSDCGVVQQGPASDDELWNQVDGTIEDDSVESVSPDANQPAPMFSAVALLRPPPAETPSEASLRASPHYPEVVEKLRNVFRLKAFRKNQLAAIVSTLNGRDAIVLMPTGGGKSLCFQLPAVCRGGKTTGVTIVVSPLRALMADQVERLRSLEIDVMMLASMDSQDGNSMHELRSTANKPSLVYVTPEKLYCSDNMKAILKGLHARRQLARFVIDEAHLINSWGRDFRASGYAALSDIRKDYPGVPIVALTATATSEALQDIVTALSLNDYVLLSQSFNRPNLRYKVIPKKKDTELSIAQFIKEKYPGKTGIIYCIARIKTEEVAKKLKAHGLNARHFHAGLNDGDRKRIQQQWQNGECNIIVATVAFGMGVDKADVRFVIHFDVPESVDAYCQETGRAGRDGKVADCILYYSYYDVQRRILRINKDTEIDVVQKSRKRQAVHTVSAFCINEIDCRRMLLLNHFTEKFDPASCNGTCDNCASTDEVTEIDLTTYATQFVIMFQEAQDRCMKITGALSLHAFRGTSKQEMTRRTYDTLESFGKGSSLSTDLTKRLFDNLIAREVLSTELEEAPVPNRAPVSYVYLGPAADDFLAKMPSFVLKIRCPKNGPGAPRSKKGPQPPEEAPAFKPADDPVDPFPANDYEPFFDDIEVEPEPREPSPPLLLQAQRLRASPGIEDLNNTHQQCYKALCTLRAQFAEERGCDPQDILENETIQALAFMLPCDSATFKGVLEMEEEATEVHEKWIAFGGPCLNITSKYALSMR</sequence>
<evidence type="ECO:0000256" key="8">
    <source>
        <dbReference type="ARBA" id="ARBA00023125"/>
    </source>
</evidence>
<dbReference type="InterPro" id="IPR036390">
    <property type="entry name" value="WH_DNA-bd_sf"/>
</dbReference>
<keyword evidence="6" id="KW-0347">Helicase</keyword>
<keyword evidence="5" id="KW-0378">Hydrolase</keyword>
<feature type="region of interest" description="Disordered" evidence="13">
    <location>
        <begin position="1000"/>
        <end position="1032"/>
    </location>
</feature>
<evidence type="ECO:0000256" key="11">
    <source>
        <dbReference type="ARBA" id="ARBA00034617"/>
    </source>
</evidence>
<comment type="cofactor">
    <cofactor evidence="1">
        <name>Zn(2+)</name>
        <dbReference type="ChEBI" id="CHEBI:29105"/>
    </cofactor>
</comment>
<dbReference type="InterPro" id="IPR001650">
    <property type="entry name" value="Helicase_C-like"/>
</dbReference>
<feature type="compositionally biased region" description="Polar residues" evidence="13">
    <location>
        <begin position="352"/>
        <end position="364"/>
    </location>
</feature>
<dbReference type="GO" id="GO:0005524">
    <property type="term" value="F:ATP binding"/>
    <property type="evidence" value="ECO:0007669"/>
    <property type="project" value="UniProtKB-KW"/>
</dbReference>
<dbReference type="SMART" id="SM00487">
    <property type="entry name" value="DEXDc"/>
    <property type="match status" value="1"/>
</dbReference>
<feature type="region of interest" description="Disordered" evidence="13">
    <location>
        <begin position="1"/>
        <end position="162"/>
    </location>
</feature>
<proteinExistence type="inferred from homology"/>
<dbReference type="SUPFAM" id="SSF52540">
    <property type="entry name" value="P-loop containing nucleoside triphosphate hydrolases"/>
    <property type="match status" value="1"/>
</dbReference>
<dbReference type="Gene3D" id="1.10.150.80">
    <property type="entry name" value="HRDC domain"/>
    <property type="match status" value="1"/>
</dbReference>
<dbReference type="InterPro" id="IPR036388">
    <property type="entry name" value="WH-like_DNA-bd_sf"/>
</dbReference>
<dbReference type="NCBIfam" id="TIGR00614">
    <property type="entry name" value="recQ_fam"/>
    <property type="match status" value="1"/>
</dbReference>
<dbReference type="PROSITE" id="PS51192">
    <property type="entry name" value="HELICASE_ATP_BIND_1"/>
    <property type="match status" value="1"/>
</dbReference>
<evidence type="ECO:0000256" key="13">
    <source>
        <dbReference type="SAM" id="MobiDB-lite"/>
    </source>
</evidence>
<dbReference type="PANTHER" id="PTHR13710:SF153">
    <property type="entry name" value="RECQ-LIKE DNA HELICASE BLM"/>
    <property type="match status" value="1"/>
</dbReference>
<dbReference type="FunFam" id="3.40.50.300:FF:001389">
    <property type="entry name" value="ATP-dependent DNA helicase RecQ"/>
    <property type="match status" value="1"/>
</dbReference>
<feature type="domain" description="Helicase ATP-binding" evidence="15">
    <location>
        <begin position="488"/>
        <end position="666"/>
    </location>
</feature>
<dbReference type="InterPro" id="IPR044876">
    <property type="entry name" value="HRDC_dom_sf"/>
</dbReference>
<feature type="compositionally biased region" description="Basic and acidic residues" evidence="13">
    <location>
        <begin position="129"/>
        <end position="146"/>
    </location>
</feature>
<evidence type="ECO:0000313" key="18">
    <source>
        <dbReference type="Proteomes" id="UP001203297"/>
    </source>
</evidence>
<dbReference type="GO" id="GO:0006260">
    <property type="term" value="P:DNA replication"/>
    <property type="evidence" value="ECO:0007669"/>
    <property type="project" value="InterPro"/>
</dbReference>
<comment type="subcellular location">
    <subcellularLocation>
        <location evidence="2">Nucleus</location>
    </subcellularLocation>
</comment>
<dbReference type="GO" id="GO:0016787">
    <property type="term" value="F:hydrolase activity"/>
    <property type="evidence" value="ECO:0007669"/>
    <property type="project" value="UniProtKB-KW"/>
</dbReference>
<dbReference type="Pfam" id="PF09382">
    <property type="entry name" value="RQC"/>
    <property type="match status" value="1"/>
</dbReference>
<evidence type="ECO:0000256" key="10">
    <source>
        <dbReference type="ARBA" id="ARBA00023242"/>
    </source>
</evidence>
<dbReference type="InterPro" id="IPR018982">
    <property type="entry name" value="RQC_domain"/>
</dbReference>
<dbReference type="CDD" id="cd18794">
    <property type="entry name" value="SF2_C_RecQ"/>
    <property type="match status" value="1"/>
</dbReference>
<dbReference type="InterPro" id="IPR004589">
    <property type="entry name" value="DNA_helicase_ATP-dep_RecQ"/>
</dbReference>
<dbReference type="GO" id="GO:0005694">
    <property type="term" value="C:chromosome"/>
    <property type="evidence" value="ECO:0007669"/>
    <property type="project" value="TreeGrafter"/>
</dbReference>
<dbReference type="PROSITE" id="PS51194">
    <property type="entry name" value="HELICASE_CTER"/>
    <property type="match status" value="1"/>
</dbReference>
<dbReference type="GO" id="GO:0005737">
    <property type="term" value="C:cytoplasm"/>
    <property type="evidence" value="ECO:0007669"/>
    <property type="project" value="TreeGrafter"/>
</dbReference>
<evidence type="ECO:0000256" key="3">
    <source>
        <dbReference type="ARBA" id="ARBA00005446"/>
    </source>
</evidence>
<feature type="region of interest" description="Disordered" evidence="13">
    <location>
        <begin position="338"/>
        <end position="364"/>
    </location>
</feature>
<feature type="compositionally biased region" description="Basic and acidic residues" evidence="13">
    <location>
        <begin position="341"/>
        <end position="350"/>
    </location>
</feature>
<dbReference type="Gene3D" id="1.10.10.10">
    <property type="entry name" value="Winged helix-like DNA-binding domain superfamily/Winged helix DNA-binding domain"/>
    <property type="match status" value="1"/>
</dbReference>
<feature type="compositionally biased region" description="Low complexity" evidence="13">
    <location>
        <begin position="80"/>
        <end position="100"/>
    </location>
</feature>
<accession>A0AAD4QM18</accession>
<dbReference type="GO" id="GO:0005634">
    <property type="term" value="C:nucleus"/>
    <property type="evidence" value="ECO:0007669"/>
    <property type="project" value="UniProtKB-SubCell"/>
</dbReference>
<dbReference type="InterPro" id="IPR027417">
    <property type="entry name" value="P-loop_NTPase"/>
</dbReference>
<dbReference type="CDD" id="cd17920">
    <property type="entry name" value="DEXHc_RecQ"/>
    <property type="match status" value="1"/>
</dbReference>
<dbReference type="InterPro" id="IPR014001">
    <property type="entry name" value="Helicase_ATP-bd"/>
</dbReference>
<dbReference type="EMBL" id="WTXG01000009">
    <property type="protein sequence ID" value="KAI0303432.1"/>
    <property type="molecule type" value="Genomic_DNA"/>
</dbReference>
<evidence type="ECO:0000313" key="17">
    <source>
        <dbReference type="EMBL" id="KAI0303432.1"/>
    </source>
</evidence>
<evidence type="ECO:0000256" key="12">
    <source>
        <dbReference type="ARBA" id="ARBA00034808"/>
    </source>
</evidence>
<dbReference type="GO" id="GO:0009378">
    <property type="term" value="F:four-way junction helicase activity"/>
    <property type="evidence" value="ECO:0007669"/>
    <property type="project" value="TreeGrafter"/>
</dbReference>
<evidence type="ECO:0000256" key="1">
    <source>
        <dbReference type="ARBA" id="ARBA00001947"/>
    </source>
</evidence>
<dbReference type="SUPFAM" id="SSF46785">
    <property type="entry name" value="Winged helix' DNA-binding domain"/>
    <property type="match status" value="1"/>
</dbReference>
<keyword evidence="10" id="KW-0539">Nucleus</keyword>
<name>A0AAD4QM18_9AGAM</name>
<feature type="domain" description="HRDC" evidence="14">
    <location>
        <begin position="1073"/>
        <end position="1157"/>
    </location>
</feature>
<dbReference type="GO" id="GO:0043138">
    <property type="term" value="F:3'-5' DNA helicase activity"/>
    <property type="evidence" value="ECO:0007669"/>
    <property type="project" value="UniProtKB-EC"/>
</dbReference>
<dbReference type="Pfam" id="PF00271">
    <property type="entry name" value="Helicase_C"/>
    <property type="match status" value="1"/>
</dbReference>
<gene>
    <name evidence="17" type="ORF">B0F90DRAFT_1710972</name>
</gene>
<feature type="compositionally biased region" description="Low complexity" evidence="13">
    <location>
        <begin position="38"/>
        <end position="51"/>
    </location>
</feature>
<reference evidence="17" key="1">
    <citation type="journal article" date="2022" name="New Phytol.">
        <title>Evolutionary transition to the ectomycorrhizal habit in the genomes of a hyperdiverse lineage of mushroom-forming fungi.</title>
        <authorList>
            <person name="Looney B."/>
            <person name="Miyauchi S."/>
            <person name="Morin E."/>
            <person name="Drula E."/>
            <person name="Courty P.E."/>
            <person name="Kohler A."/>
            <person name="Kuo A."/>
            <person name="LaButti K."/>
            <person name="Pangilinan J."/>
            <person name="Lipzen A."/>
            <person name="Riley R."/>
            <person name="Andreopoulos W."/>
            <person name="He G."/>
            <person name="Johnson J."/>
            <person name="Nolan M."/>
            <person name="Tritt A."/>
            <person name="Barry K.W."/>
            <person name="Grigoriev I.V."/>
            <person name="Nagy L.G."/>
            <person name="Hibbett D."/>
            <person name="Henrissat B."/>
            <person name="Matheny P.B."/>
            <person name="Labbe J."/>
            <person name="Martin F.M."/>
        </authorList>
    </citation>
    <scope>NUCLEOTIDE SEQUENCE</scope>
    <source>
        <strain evidence="17">BPL690</strain>
    </source>
</reference>
<protein>
    <recommendedName>
        <fullName evidence="12">DNA 3'-5' helicase</fullName>
        <ecNumber evidence="12">5.6.2.4</ecNumber>
    </recommendedName>
</protein>
<evidence type="ECO:0000256" key="6">
    <source>
        <dbReference type="ARBA" id="ARBA00022806"/>
    </source>
</evidence>